<sequence length="517" mass="54772">MFTGLIFCSRPILRRGRETLRHAAGGKRKKISMRLRVRRERRRFAMQYGFWSVIPPILTIVLALVTKNVFISLFIGVFLGSAILADWNVVAALNDTLNGFVKTMGSSGNTIVIASMLLIGALIHLIEKSGGIDGFVEMMVEKRGVIKSKRAANIFTWLLGVLIFTSGSLSCMVTGSVARPVNDALKVPHEKAAFIVHATSTPVCVLIPLSGWLAAMIGYLTSGGVAEEEAIGVLIQSIALNFYCLLAVLGVLVVALLQKDFGPMKAAEERALKSGELDEPGRRGGEEAQARNARISKARPRATNLFLPIGALLATVIATLYVTGGGSILKGSGMNSLLWGCFVSLFVMGVLCVAEKLYTLNGVIDEMFAGAAGMLPIAFILLFGFTMGTTVKALDTGNYLSSIFLGHLSPALLPTLVFIVSCLISFATGTSMGTMAIMSVIALPMALNLGVSVPLTAGALFGGSIFGDHTSPISDTTIMSCSTTGCDIIDHIKTQSPYCALFAAASIILYAAAGFIL</sequence>
<feature type="transmembrane region" description="Helical" evidence="7">
    <location>
        <begin position="305"/>
        <end position="324"/>
    </location>
</feature>
<feature type="region of interest" description="Disordered" evidence="6">
    <location>
        <begin position="272"/>
        <end position="293"/>
    </location>
</feature>
<gene>
    <name evidence="9" type="ORF">EH55_00430</name>
</gene>
<feature type="transmembrane region" description="Helical" evidence="7">
    <location>
        <begin position="44"/>
        <end position="65"/>
    </location>
</feature>
<reference evidence="9 10" key="1">
    <citation type="submission" date="2014-04" db="EMBL/GenBank/DDBJ databases">
        <title>Draft Genome Sequence of Synergistes jonesii.</title>
        <authorList>
            <person name="Coil D.A."/>
            <person name="Eisen J.A."/>
            <person name="Holland-Moritz H.E."/>
        </authorList>
    </citation>
    <scope>NUCLEOTIDE SEQUENCE [LARGE SCALE GENOMIC DNA]</scope>
    <source>
        <strain evidence="9 10">78-1</strain>
    </source>
</reference>
<dbReference type="PANTHER" id="PTHR43478:SF1">
    <property type="entry name" value="NA+_H+ ANTIPORTER NHAC-LIKE C-TERMINAL DOMAIN-CONTAINING PROTEIN"/>
    <property type="match status" value="1"/>
</dbReference>
<feature type="compositionally biased region" description="Basic and acidic residues" evidence="6">
    <location>
        <begin position="272"/>
        <end position="289"/>
    </location>
</feature>
<proteinExistence type="predicted"/>
<evidence type="ECO:0000256" key="2">
    <source>
        <dbReference type="ARBA" id="ARBA00022475"/>
    </source>
</evidence>
<dbReference type="EMBL" id="JMKI01000012">
    <property type="protein sequence ID" value="KEJ92907.1"/>
    <property type="molecule type" value="Genomic_DNA"/>
</dbReference>
<dbReference type="Pfam" id="PF03553">
    <property type="entry name" value="Na_H_antiporter"/>
    <property type="match status" value="1"/>
</dbReference>
<keyword evidence="2" id="KW-1003">Cell membrane</keyword>
<feature type="transmembrane region" description="Helical" evidence="7">
    <location>
        <begin position="336"/>
        <end position="355"/>
    </location>
</feature>
<evidence type="ECO:0000259" key="8">
    <source>
        <dbReference type="Pfam" id="PF03553"/>
    </source>
</evidence>
<dbReference type="GO" id="GO:0005886">
    <property type="term" value="C:plasma membrane"/>
    <property type="evidence" value="ECO:0007669"/>
    <property type="project" value="UniProtKB-SubCell"/>
</dbReference>
<evidence type="ECO:0000256" key="1">
    <source>
        <dbReference type="ARBA" id="ARBA00004651"/>
    </source>
</evidence>
<feature type="transmembrane region" description="Helical" evidence="7">
    <location>
        <begin position="233"/>
        <end position="257"/>
    </location>
</feature>
<feature type="transmembrane region" description="Helical" evidence="7">
    <location>
        <begin position="106"/>
        <end position="126"/>
    </location>
</feature>
<evidence type="ECO:0000256" key="5">
    <source>
        <dbReference type="ARBA" id="ARBA00023136"/>
    </source>
</evidence>
<dbReference type="InterPro" id="IPR018461">
    <property type="entry name" value="Na/H_Antiport_NhaC-like_C"/>
</dbReference>
<keyword evidence="4 7" id="KW-1133">Transmembrane helix</keyword>
<dbReference type="AlphaFoldDB" id="A0A073J5B4"/>
<evidence type="ECO:0000256" key="7">
    <source>
        <dbReference type="SAM" id="Phobius"/>
    </source>
</evidence>
<feature type="transmembrane region" description="Helical" evidence="7">
    <location>
        <begin position="498"/>
        <end position="516"/>
    </location>
</feature>
<comment type="caution">
    <text evidence="9">The sequence shown here is derived from an EMBL/GenBank/DDBJ whole genome shotgun (WGS) entry which is preliminary data.</text>
</comment>
<name>A0A073J5B4_9BACT</name>
<evidence type="ECO:0000313" key="9">
    <source>
        <dbReference type="EMBL" id="KEJ92907.1"/>
    </source>
</evidence>
<accession>A0A073J5B4</accession>
<keyword evidence="5 7" id="KW-0472">Membrane</keyword>
<feature type="domain" description="Na+/H+ antiporter NhaC-like C-terminal" evidence="8">
    <location>
        <begin position="203"/>
        <end position="515"/>
    </location>
</feature>
<keyword evidence="3 7" id="KW-0812">Transmembrane</keyword>
<dbReference type="eggNOG" id="COG1757">
    <property type="taxonomic scope" value="Bacteria"/>
</dbReference>
<feature type="transmembrane region" description="Helical" evidence="7">
    <location>
        <begin position="411"/>
        <end position="429"/>
    </location>
</feature>
<feature type="transmembrane region" description="Helical" evidence="7">
    <location>
        <begin position="367"/>
        <end position="391"/>
    </location>
</feature>
<comment type="subcellular location">
    <subcellularLocation>
        <location evidence="1">Cell membrane</location>
        <topology evidence="1">Multi-pass membrane protein</topology>
    </subcellularLocation>
</comment>
<keyword evidence="10" id="KW-1185">Reference proteome</keyword>
<evidence type="ECO:0000313" key="10">
    <source>
        <dbReference type="Proteomes" id="UP000027665"/>
    </source>
</evidence>
<dbReference type="PANTHER" id="PTHR43478">
    <property type="entry name" value="NA+/H+ ANTIPORTER-RELATED"/>
    <property type="match status" value="1"/>
</dbReference>
<feature type="transmembrane region" description="Helical" evidence="7">
    <location>
        <begin position="71"/>
        <end position="94"/>
    </location>
</feature>
<evidence type="ECO:0000256" key="6">
    <source>
        <dbReference type="SAM" id="MobiDB-lite"/>
    </source>
</evidence>
<protein>
    <recommendedName>
        <fullName evidence="8">Na+/H+ antiporter NhaC-like C-terminal domain-containing protein</fullName>
    </recommendedName>
</protein>
<feature type="transmembrane region" description="Helical" evidence="7">
    <location>
        <begin position="194"/>
        <end position="221"/>
    </location>
</feature>
<dbReference type="Proteomes" id="UP000027665">
    <property type="component" value="Unassembled WGS sequence"/>
</dbReference>
<evidence type="ECO:0000256" key="4">
    <source>
        <dbReference type="ARBA" id="ARBA00022989"/>
    </source>
</evidence>
<feature type="transmembrane region" description="Helical" evidence="7">
    <location>
        <begin position="154"/>
        <end position="173"/>
    </location>
</feature>
<evidence type="ECO:0000256" key="3">
    <source>
        <dbReference type="ARBA" id="ARBA00022692"/>
    </source>
</evidence>
<organism evidence="9 10">
    <name type="scientific">Synergistes jonesii</name>
    <dbReference type="NCBI Taxonomy" id="2754"/>
    <lineage>
        <taxon>Bacteria</taxon>
        <taxon>Thermotogati</taxon>
        <taxon>Synergistota</taxon>
        <taxon>Synergistia</taxon>
        <taxon>Synergistales</taxon>
        <taxon>Synergistaceae</taxon>
        <taxon>Synergistes</taxon>
    </lineage>
</organism>